<evidence type="ECO:0000256" key="4">
    <source>
        <dbReference type="ARBA" id="ARBA00022679"/>
    </source>
</evidence>
<comment type="caution">
    <text evidence="9">The sequence shown here is derived from an EMBL/GenBank/DDBJ whole genome shotgun (WGS) entry which is preliminary data.</text>
</comment>
<dbReference type="InterPro" id="IPR043001">
    <property type="entry name" value="IP5_2-K_N_lobe"/>
</dbReference>
<evidence type="ECO:0000256" key="5">
    <source>
        <dbReference type="ARBA" id="ARBA00022741"/>
    </source>
</evidence>
<dbReference type="EMBL" id="MCGR01000026">
    <property type="protein sequence ID" value="ORY79753.1"/>
    <property type="molecule type" value="Genomic_DNA"/>
</dbReference>
<dbReference type="Proteomes" id="UP000193467">
    <property type="component" value="Unassembled WGS sequence"/>
</dbReference>
<dbReference type="Pfam" id="PF06090">
    <property type="entry name" value="Ins_P5_2-kin"/>
    <property type="match status" value="1"/>
</dbReference>
<gene>
    <name evidence="9" type="ORF">BCR35DRAFT_352658</name>
</gene>
<comment type="domain">
    <text evidence="8">The EXKPK motif is conserved in inositol-pentakisphosphate 2-kinases of both family 1 and 2.</text>
</comment>
<keyword evidence="6 8" id="KW-0418">Kinase</keyword>
<dbReference type="GO" id="GO:0005524">
    <property type="term" value="F:ATP binding"/>
    <property type="evidence" value="ECO:0007669"/>
    <property type="project" value="UniProtKB-KW"/>
</dbReference>
<comment type="catalytic activity">
    <reaction evidence="1 8">
        <text>1D-myo-inositol 1,3,4,5,6-pentakisphosphate + ATP = 1D-myo-inositol hexakisphosphate + ADP + H(+)</text>
        <dbReference type="Rhea" id="RHEA:20313"/>
        <dbReference type="ChEBI" id="CHEBI:15378"/>
        <dbReference type="ChEBI" id="CHEBI:30616"/>
        <dbReference type="ChEBI" id="CHEBI:57733"/>
        <dbReference type="ChEBI" id="CHEBI:58130"/>
        <dbReference type="ChEBI" id="CHEBI:456216"/>
        <dbReference type="EC" id="2.7.1.158"/>
    </reaction>
</comment>
<dbReference type="OrthoDB" id="272370at2759"/>
<organism evidence="9 10">
    <name type="scientific">Leucosporidium creatinivorum</name>
    <dbReference type="NCBI Taxonomy" id="106004"/>
    <lineage>
        <taxon>Eukaryota</taxon>
        <taxon>Fungi</taxon>
        <taxon>Dikarya</taxon>
        <taxon>Basidiomycota</taxon>
        <taxon>Pucciniomycotina</taxon>
        <taxon>Microbotryomycetes</taxon>
        <taxon>Leucosporidiales</taxon>
        <taxon>Leucosporidium</taxon>
    </lineage>
</organism>
<dbReference type="InParanoid" id="A0A1Y2F790"/>
<comment type="function">
    <text evidence="8">Phosphorylates Ins(1,3,4,5,6)P5 at position 2 to form Ins(1,2,3,4,5,6)P6 (InsP6 or phytate).</text>
</comment>
<accession>A0A1Y2F790</accession>
<sequence length="446" mass="48519">MASTALESTSPHDWRYTAEGGANLVLSFVGARGPFTGKLLRLRKKKLAYATGLIPDEVDVEFGRRIIKPLLGEEQIVDMERVAVSKGWLVALKAALSGSEARPAHRAAEDEVDEDAGVVVLAEDLVHGEGVMAIEIKPKWGFLPSATYLSSSSRDIKTTYCRFCMHSYMKKAKSNPALAIEEHQEGYCPLDLYSGDDRRIGRAVEALWRAWELSEGAANNLRFFYEGVRVEPEEPASVAHLHSFLTGVSPLPSPIHSPSASPLPFTSSPYTLSLLVSILVPILLASPLLATLATLQASLDPLDIEGVSSQLGLHLDDDSQPPSPLLSSQPTLQEWIAWLAGRETAEAADSSSTDHRSVLLSYLLSATFKDCSIFIRLAPKPKGAALLGDASTSLNFSASVKAIDLDPKPLSRLPKYYDLDRRIVEAWKTMLEERGAEGIRKCAEGV</sequence>
<dbReference type="GO" id="GO:0005634">
    <property type="term" value="C:nucleus"/>
    <property type="evidence" value="ECO:0007669"/>
    <property type="project" value="TreeGrafter"/>
</dbReference>
<dbReference type="GO" id="GO:0035299">
    <property type="term" value="F:inositol-1,3,4,5,6-pentakisphosphate 2-kinase activity"/>
    <property type="evidence" value="ECO:0007669"/>
    <property type="project" value="UniProtKB-EC"/>
</dbReference>
<dbReference type="STRING" id="106004.A0A1Y2F790"/>
<evidence type="ECO:0000256" key="7">
    <source>
        <dbReference type="ARBA" id="ARBA00022840"/>
    </source>
</evidence>
<dbReference type="Gene3D" id="3.30.200.110">
    <property type="entry name" value="Inositol-pentakisphosphate 2-kinase, N-lobe"/>
    <property type="match status" value="2"/>
</dbReference>
<evidence type="ECO:0000256" key="1">
    <source>
        <dbReference type="ARBA" id="ARBA00001774"/>
    </source>
</evidence>
<protein>
    <recommendedName>
        <fullName evidence="3 8">Inositol-pentakisphosphate 2-kinase</fullName>
        <ecNumber evidence="2 8">2.7.1.158</ecNumber>
    </recommendedName>
</protein>
<keyword evidence="10" id="KW-1185">Reference proteome</keyword>
<name>A0A1Y2F790_9BASI</name>
<evidence type="ECO:0000256" key="3">
    <source>
        <dbReference type="ARBA" id="ARBA00014846"/>
    </source>
</evidence>
<evidence type="ECO:0000256" key="6">
    <source>
        <dbReference type="ARBA" id="ARBA00022777"/>
    </source>
</evidence>
<keyword evidence="4 8" id="KW-0808">Transferase</keyword>
<dbReference type="GO" id="GO:0032958">
    <property type="term" value="P:inositol phosphate biosynthetic process"/>
    <property type="evidence" value="ECO:0007669"/>
    <property type="project" value="TreeGrafter"/>
</dbReference>
<evidence type="ECO:0000256" key="8">
    <source>
        <dbReference type="RuleBase" id="RU364126"/>
    </source>
</evidence>
<dbReference type="EC" id="2.7.1.158" evidence="2 8"/>
<dbReference type="InterPro" id="IPR009286">
    <property type="entry name" value="Ins_P5_2-kin"/>
</dbReference>
<dbReference type="PANTHER" id="PTHR14456:SF2">
    <property type="entry name" value="INOSITOL-PENTAKISPHOSPHATE 2-KINASE"/>
    <property type="match status" value="1"/>
</dbReference>
<evidence type="ECO:0000313" key="9">
    <source>
        <dbReference type="EMBL" id="ORY79753.1"/>
    </source>
</evidence>
<keyword evidence="7 8" id="KW-0067">ATP-binding</keyword>
<keyword evidence="5 8" id="KW-0547">Nucleotide-binding</keyword>
<dbReference type="AlphaFoldDB" id="A0A1Y2F790"/>
<dbReference type="PANTHER" id="PTHR14456">
    <property type="entry name" value="INOSITOL POLYPHOSPHATE KINASE 1"/>
    <property type="match status" value="1"/>
</dbReference>
<evidence type="ECO:0000313" key="10">
    <source>
        <dbReference type="Proteomes" id="UP000193467"/>
    </source>
</evidence>
<reference evidence="9 10" key="1">
    <citation type="submission" date="2016-07" db="EMBL/GenBank/DDBJ databases">
        <title>Pervasive Adenine N6-methylation of Active Genes in Fungi.</title>
        <authorList>
            <consortium name="DOE Joint Genome Institute"/>
            <person name="Mondo S.J."/>
            <person name="Dannebaum R.O."/>
            <person name="Kuo R.C."/>
            <person name="Labutti K."/>
            <person name="Haridas S."/>
            <person name="Kuo A."/>
            <person name="Salamov A."/>
            <person name="Ahrendt S.R."/>
            <person name="Lipzen A."/>
            <person name="Sullivan W."/>
            <person name="Andreopoulos W.B."/>
            <person name="Clum A."/>
            <person name="Lindquist E."/>
            <person name="Daum C."/>
            <person name="Ramamoorthy G.K."/>
            <person name="Gryganskyi A."/>
            <person name="Culley D."/>
            <person name="Magnuson J.K."/>
            <person name="James T.Y."/>
            <person name="O'Malley M.A."/>
            <person name="Stajich J.E."/>
            <person name="Spatafora J.W."/>
            <person name="Visel A."/>
            <person name="Grigoriev I.V."/>
        </authorList>
    </citation>
    <scope>NUCLEOTIDE SEQUENCE [LARGE SCALE GENOMIC DNA]</scope>
    <source>
        <strain evidence="9 10">62-1032</strain>
    </source>
</reference>
<proteinExistence type="predicted"/>
<evidence type="ECO:0000256" key="2">
    <source>
        <dbReference type="ARBA" id="ARBA00012023"/>
    </source>
</evidence>